<comment type="caution">
    <text evidence="2">The sequence shown here is derived from an EMBL/GenBank/DDBJ whole genome shotgun (WGS) entry which is preliminary data.</text>
</comment>
<dbReference type="STRING" id="6689.A0A423SF54"/>
<evidence type="ECO:0000256" key="1">
    <source>
        <dbReference type="SAM" id="MobiDB-lite"/>
    </source>
</evidence>
<name>A0A423SF54_PENVA</name>
<feature type="compositionally biased region" description="Low complexity" evidence="1">
    <location>
        <begin position="377"/>
        <end position="405"/>
    </location>
</feature>
<reference evidence="2 3" key="2">
    <citation type="submission" date="2019-01" db="EMBL/GenBank/DDBJ databases">
        <title>The decoding of complex shrimp genome reveals the adaptation for benthos swimmer, frequently molting mechanism and breeding impact on genome.</title>
        <authorList>
            <person name="Sun Y."/>
            <person name="Gao Y."/>
            <person name="Yu Y."/>
        </authorList>
    </citation>
    <scope>NUCLEOTIDE SEQUENCE [LARGE SCALE GENOMIC DNA]</scope>
    <source>
        <tissue evidence="2">Muscle</tissue>
    </source>
</reference>
<gene>
    <name evidence="2" type="ORF">C7M84_019287</name>
</gene>
<accession>A0A423SF54</accession>
<proteinExistence type="predicted"/>
<feature type="compositionally biased region" description="Pro residues" evidence="1">
    <location>
        <begin position="306"/>
        <end position="376"/>
    </location>
</feature>
<dbReference type="Proteomes" id="UP000283509">
    <property type="component" value="Unassembled WGS sequence"/>
</dbReference>
<keyword evidence="3" id="KW-1185">Reference proteome</keyword>
<evidence type="ECO:0000313" key="2">
    <source>
        <dbReference type="EMBL" id="ROT62849.1"/>
    </source>
</evidence>
<reference evidence="2 3" key="1">
    <citation type="submission" date="2018-04" db="EMBL/GenBank/DDBJ databases">
        <authorList>
            <person name="Zhang X."/>
            <person name="Yuan J."/>
            <person name="Li F."/>
            <person name="Xiang J."/>
        </authorList>
    </citation>
    <scope>NUCLEOTIDE SEQUENCE [LARGE SCALE GENOMIC DNA]</scope>
    <source>
        <tissue evidence="2">Muscle</tissue>
    </source>
</reference>
<dbReference type="AlphaFoldDB" id="A0A423SF54"/>
<feature type="compositionally biased region" description="Low complexity" evidence="1">
    <location>
        <begin position="216"/>
        <end position="253"/>
    </location>
</feature>
<sequence length="513" mass="54273">MVYTLPQPLFTSDSNRTRCALLALGLKRGRSCALRAINAPQELAVSRAHGTDFTNVGARRPYSCPAVTSRTWSHTPPVCDRETLSPRHWGTRDPLPVSRPVHQSTRQHVRQSVCQSVWSLVSLSAGHPGYQSVSNSPAFPSASPSAIKPFLQSFNQPPLSPPPVTPPSLNQPSIHPATSHSTTHQPVHSTRHQPVTPQPSIHSSHIHPRHSPIPPTSHSTHPPTSHSTHHQPILPPNRQASQSSRQLARSTTSKSSQPPCQPLIPGPLASPHPRPLASPSSQPPCQPFIPAPLPALIPGPLASPSSPAPLPALIPGPLQPSSPPRQPSSRPPCQPSPPSPPALQPSSPAPLPALIPPPCQPSSPPPLPGPSSPRPPCHASSPPHASLHPGPLASLIPGAPLASPASPAPCQPSPSFRPACASTSKGLLRSFLLAISSSRRRPGPHNPCYHCDPMSLSHISAAWTFALTVRRALRRLSGRACRPSAKEGAPRSKSPSSSVTIDFRIFDPYIPGS</sequence>
<feature type="compositionally biased region" description="Polar residues" evidence="1">
    <location>
        <begin position="176"/>
        <end position="195"/>
    </location>
</feature>
<feature type="compositionally biased region" description="Pro residues" evidence="1">
    <location>
        <begin position="259"/>
        <end position="297"/>
    </location>
</feature>
<organism evidence="2 3">
    <name type="scientific">Penaeus vannamei</name>
    <name type="common">Whiteleg shrimp</name>
    <name type="synonym">Litopenaeus vannamei</name>
    <dbReference type="NCBI Taxonomy" id="6689"/>
    <lineage>
        <taxon>Eukaryota</taxon>
        <taxon>Metazoa</taxon>
        <taxon>Ecdysozoa</taxon>
        <taxon>Arthropoda</taxon>
        <taxon>Crustacea</taxon>
        <taxon>Multicrustacea</taxon>
        <taxon>Malacostraca</taxon>
        <taxon>Eumalacostraca</taxon>
        <taxon>Eucarida</taxon>
        <taxon>Decapoda</taxon>
        <taxon>Dendrobranchiata</taxon>
        <taxon>Penaeoidea</taxon>
        <taxon>Penaeidae</taxon>
        <taxon>Penaeus</taxon>
    </lineage>
</organism>
<evidence type="ECO:0000313" key="3">
    <source>
        <dbReference type="Proteomes" id="UP000283509"/>
    </source>
</evidence>
<protein>
    <submittedName>
        <fullName evidence="2">Uncharacterized protein</fullName>
    </submittedName>
</protein>
<feature type="region of interest" description="Disordered" evidence="1">
    <location>
        <begin position="149"/>
        <end position="417"/>
    </location>
</feature>
<dbReference type="EMBL" id="QCYY01003535">
    <property type="protein sequence ID" value="ROT62849.1"/>
    <property type="molecule type" value="Genomic_DNA"/>
</dbReference>